<evidence type="ECO:0000313" key="9">
    <source>
        <dbReference type="Proteomes" id="UP000033725"/>
    </source>
</evidence>
<dbReference type="InterPro" id="IPR015424">
    <property type="entry name" value="PyrdxlP-dep_Trfase"/>
</dbReference>
<keyword evidence="5" id="KW-0663">Pyridoxal phosphate</keyword>
<evidence type="ECO:0000256" key="1">
    <source>
        <dbReference type="ARBA" id="ARBA00001933"/>
    </source>
</evidence>
<feature type="domain" description="Aminotransferase class I/classII large" evidence="7">
    <location>
        <begin position="8"/>
        <end position="362"/>
    </location>
</feature>
<organism evidence="8 9">
    <name type="scientific">Microbacterium oxydans</name>
    <dbReference type="NCBI Taxonomy" id="82380"/>
    <lineage>
        <taxon>Bacteria</taxon>
        <taxon>Bacillati</taxon>
        <taxon>Actinomycetota</taxon>
        <taxon>Actinomycetes</taxon>
        <taxon>Micrococcales</taxon>
        <taxon>Microbacteriaceae</taxon>
        <taxon>Microbacterium</taxon>
    </lineage>
</organism>
<dbReference type="InterPro" id="IPR015422">
    <property type="entry name" value="PyrdxlP-dep_Trfase_small"/>
</dbReference>
<dbReference type="Pfam" id="PF00155">
    <property type="entry name" value="Aminotran_1_2"/>
    <property type="match status" value="1"/>
</dbReference>
<dbReference type="InterPro" id="IPR051926">
    <property type="entry name" value="Ala_Aminotransferase"/>
</dbReference>
<evidence type="ECO:0000256" key="5">
    <source>
        <dbReference type="ARBA" id="ARBA00022898"/>
    </source>
</evidence>
<dbReference type="InterPro" id="IPR004839">
    <property type="entry name" value="Aminotransferase_I/II_large"/>
</dbReference>
<dbReference type="EMBL" id="JYIV01000028">
    <property type="protein sequence ID" value="KJL20421.1"/>
    <property type="molecule type" value="Genomic_DNA"/>
</dbReference>
<protein>
    <recommendedName>
        <fullName evidence="6">alanine transaminase</fullName>
        <ecNumber evidence="6">2.6.1.2</ecNumber>
    </recommendedName>
</protein>
<keyword evidence="8" id="KW-0670">Pyruvate</keyword>
<comment type="cofactor">
    <cofactor evidence="1">
        <name>pyridoxal 5'-phosphate</name>
        <dbReference type="ChEBI" id="CHEBI:597326"/>
    </cofactor>
</comment>
<sequence length="379" mass="41301">MEADGHQIVRLNIGNPAPFGFEAPEVIVDSLRGSLSLSHGYSESQGLTEAREAIRDHYLDRAGFSELAIEDILIGNGVSELIGLALQALIEPGDEVLIPMPDFPLWTSATVLAGGVPVSYPCREDVGWEPDLEQLEALVTVRTKALVVINPNNPTGAVYGRSVLEGIVRLAQQHGLLLLSDEIYDRIVYPGHTHINTAAVAAGHPCLTFGGLSKTHRVAGFRSGWVAATGFPRRDAYLAGLRMLASMRICASVPSQRAIVPALKEDDSLAALLRPGGRLHDQMKAATHALRAIPGVTVHEPGGALYLFPRLDVDRFGVIDDERLVRDFLEREHVLLAHGRAFNWAEPDHLRLTVLPPQDVLRDVIGRLGRFLDGYSQRT</sequence>
<dbReference type="GO" id="GO:0004021">
    <property type="term" value="F:L-alanine:2-oxoglutarate aminotransferase activity"/>
    <property type="evidence" value="ECO:0007669"/>
    <property type="project" value="UniProtKB-EC"/>
</dbReference>
<name>A0A0F0KME2_9MICO</name>
<accession>A0A0F0KME2</accession>
<comment type="caution">
    <text evidence="8">The sequence shown here is derived from an EMBL/GenBank/DDBJ whole genome shotgun (WGS) entry which is preliminary data.</text>
</comment>
<gene>
    <name evidence="8" type="primary">alaA_2</name>
    <name evidence="8" type="ORF">RN51_02638</name>
</gene>
<dbReference type="PANTHER" id="PTHR43488">
    <property type="entry name" value="GLUTAMATE-PYRUVATE AMINOTRANSFERASE ALAA"/>
    <property type="match status" value="1"/>
</dbReference>
<dbReference type="CDD" id="cd00609">
    <property type="entry name" value="AAT_like"/>
    <property type="match status" value="1"/>
</dbReference>
<dbReference type="PATRIC" id="fig|82380.10.peg.2650"/>
<keyword evidence="3 8" id="KW-0032">Aminotransferase</keyword>
<dbReference type="Gene3D" id="3.90.1150.10">
    <property type="entry name" value="Aspartate Aminotransferase, domain 1"/>
    <property type="match status" value="1"/>
</dbReference>
<comment type="similarity">
    <text evidence="2">Belongs to the class-I pyridoxal-phosphate-dependent aminotransferase family.</text>
</comment>
<dbReference type="EC" id="2.6.1.2" evidence="6"/>
<dbReference type="AlphaFoldDB" id="A0A0F0KME2"/>
<dbReference type="SUPFAM" id="SSF53383">
    <property type="entry name" value="PLP-dependent transferases"/>
    <property type="match status" value="1"/>
</dbReference>
<proteinExistence type="inferred from homology"/>
<evidence type="ECO:0000256" key="4">
    <source>
        <dbReference type="ARBA" id="ARBA00022679"/>
    </source>
</evidence>
<reference evidence="8 9" key="1">
    <citation type="submission" date="2015-02" db="EMBL/GenBank/DDBJ databases">
        <title>Draft genome sequences of ten Microbacterium spp. with emphasis on heavy metal contaminated environments.</title>
        <authorList>
            <person name="Corretto E."/>
        </authorList>
    </citation>
    <scope>NUCLEOTIDE SEQUENCE [LARGE SCALE GENOMIC DNA]</scope>
    <source>
        <strain evidence="8 9">BEL163</strain>
    </source>
</reference>
<dbReference type="GO" id="GO:0030170">
    <property type="term" value="F:pyridoxal phosphate binding"/>
    <property type="evidence" value="ECO:0007669"/>
    <property type="project" value="InterPro"/>
</dbReference>
<evidence type="ECO:0000313" key="8">
    <source>
        <dbReference type="EMBL" id="KJL20421.1"/>
    </source>
</evidence>
<evidence type="ECO:0000256" key="2">
    <source>
        <dbReference type="ARBA" id="ARBA00007441"/>
    </source>
</evidence>
<keyword evidence="4 8" id="KW-0808">Transferase</keyword>
<evidence type="ECO:0000259" key="7">
    <source>
        <dbReference type="Pfam" id="PF00155"/>
    </source>
</evidence>
<dbReference type="Gene3D" id="3.40.640.10">
    <property type="entry name" value="Type I PLP-dependent aspartate aminotransferase-like (Major domain)"/>
    <property type="match status" value="1"/>
</dbReference>
<dbReference type="PANTHER" id="PTHR43488:SF2">
    <property type="entry name" value="GLUTAMATE-PYRUVATE AMINOTRANSFERASE ALAA"/>
    <property type="match status" value="1"/>
</dbReference>
<dbReference type="Proteomes" id="UP000033725">
    <property type="component" value="Unassembled WGS sequence"/>
</dbReference>
<dbReference type="InterPro" id="IPR015421">
    <property type="entry name" value="PyrdxlP-dep_Trfase_major"/>
</dbReference>
<evidence type="ECO:0000256" key="6">
    <source>
        <dbReference type="ARBA" id="ARBA00026106"/>
    </source>
</evidence>
<evidence type="ECO:0000256" key="3">
    <source>
        <dbReference type="ARBA" id="ARBA00022576"/>
    </source>
</evidence>